<gene>
    <name evidence="1" type="ORF">EVA_12234</name>
</gene>
<name>J9GJA4_9ZZZZ</name>
<dbReference type="AlphaFoldDB" id="J9GJA4"/>
<sequence length="135" mass="15250">MTHAYDDIIHLPHPEPKRHPRMSLEARAAQFAPFAALTGHQAVLAEAARYTEQNPGLDDQQCTELNRRVNLLLDRLEEHPMVAFSVFEKDTKKNGGRYREVKGIVAKYDEFARVFTLGDGQQVALPAVVSIDLRL</sequence>
<organism evidence="1">
    <name type="scientific">gut metagenome</name>
    <dbReference type="NCBI Taxonomy" id="749906"/>
    <lineage>
        <taxon>unclassified sequences</taxon>
        <taxon>metagenomes</taxon>
        <taxon>organismal metagenomes</taxon>
    </lineage>
</organism>
<accession>J9GJA4</accession>
<proteinExistence type="predicted"/>
<dbReference type="EMBL" id="AMCI01003710">
    <property type="protein sequence ID" value="EJW99654.1"/>
    <property type="molecule type" value="Genomic_DNA"/>
</dbReference>
<reference evidence="1" key="1">
    <citation type="journal article" date="2012" name="PLoS ONE">
        <title>Gene sets for utilization of primary and secondary nutrition supplies in the distal gut of endangered iberian lynx.</title>
        <authorList>
            <person name="Alcaide M."/>
            <person name="Messina E."/>
            <person name="Richter M."/>
            <person name="Bargiela R."/>
            <person name="Peplies J."/>
            <person name="Huws S.A."/>
            <person name="Newbold C.J."/>
            <person name="Golyshin P.N."/>
            <person name="Simon M.A."/>
            <person name="Lopez G."/>
            <person name="Yakimov M.M."/>
            <person name="Ferrer M."/>
        </authorList>
    </citation>
    <scope>NUCLEOTIDE SEQUENCE</scope>
</reference>
<evidence type="ECO:0008006" key="2">
    <source>
        <dbReference type="Google" id="ProtNLM"/>
    </source>
</evidence>
<comment type="caution">
    <text evidence="1">The sequence shown here is derived from an EMBL/GenBank/DDBJ whole genome shotgun (WGS) entry which is preliminary data.</text>
</comment>
<protein>
    <recommendedName>
        <fullName evidence="2">YolD-like protein</fullName>
    </recommendedName>
</protein>
<evidence type="ECO:0000313" key="1">
    <source>
        <dbReference type="EMBL" id="EJW99654.1"/>
    </source>
</evidence>